<dbReference type="EMBL" id="JAYLAA010000034">
    <property type="protein sequence ID" value="MEC3875747.1"/>
    <property type="molecule type" value="Genomic_DNA"/>
</dbReference>
<evidence type="ECO:0000259" key="1">
    <source>
        <dbReference type="SMART" id="SM01321"/>
    </source>
</evidence>
<dbReference type="PANTHER" id="PTHR34322">
    <property type="entry name" value="TRANSPOSASE, Y1_TNP DOMAIN-CONTAINING"/>
    <property type="match status" value="1"/>
</dbReference>
<dbReference type="InterPro" id="IPR002686">
    <property type="entry name" value="Transposase_17"/>
</dbReference>
<dbReference type="RefSeq" id="WP_326320554.1">
    <property type="nucleotide sequence ID" value="NZ_JAYLAA010000034.1"/>
</dbReference>
<dbReference type="PANTHER" id="PTHR34322:SF2">
    <property type="entry name" value="TRANSPOSASE IS200-LIKE DOMAIN-CONTAINING PROTEIN"/>
    <property type="match status" value="1"/>
</dbReference>
<dbReference type="Proteomes" id="UP001348397">
    <property type="component" value="Unassembled WGS sequence"/>
</dbReference>
<proteinExistence type="predicted"/>
<protein>
    <recommendedName>
        <fullName evidence="1">Transposase IS200-like domain-containing protein</fullName>
    </recommendedName>
</protein>
<dbReference type="Gene3D" id="3.30.70.1290">
    <property type="entry name" value="Transposase IS200-like"/>
    <property type="match status" value="1"/>
</dbReference>
<evidence type="ECO:0000313" key="2">
    <source>
        <dbReference type="EMBL" id="MEC3875747.1"/>
    </source>
</evidence>
<reference evidence="2 3" key="1">
    <citation type="submission" date="2024-01" db="EMBL/GenBank/DDBJ databases">
        <title>Chryseobacterium sp. T9W2-O.</title>
        <authorList>
            <person name="Maltman C."/>
        </authorList>
    </citation>
    <scope>NUCLEOTIDE SEQUENCE [LARGE SCALE GENOMIC DNA]</scope>
    <source>
        <strain evidence="2 3">T9W2-O</strain>
    </source>
</reference>
<name>A0ABU6HRS8_9FLAO</name>
<gene>
    <name evidence="2" type="ORF">SOP96_08505</name>
</gene>
<sequence>MKKNIYPLEAECFYHIFNRGINSQRLFFDDRNYHYFIKLMKSKISCIVDIYAYCLLKNHFHFLVKIKSEQEIRRMFPQKDTIEVSKIISQQFSNMFNSYTQAINKHYGRTGKLFELPFRRKLISTHEQLINTIHYIHNNPVKHGITMNPENYCHSSLFTIKNGIDDPLLSLEAIKALLEN</sequence>
<dbReference type="SUPFAM" id="SSF143422">
    <property type="entry name" value="Transposase IS200-like"/>
    <property type="match status" value="1"/>
</dbReference>
<dbReference type="SMART" id="SM01321">
    <property type="entry name" value="Y1_Tnp"/>
    <property type="match status" value="1"/>
</dbReference>
<evidence type="ECO:0000313" key="3">
    <source>
        <dbReference type="Proteomes" id="UP001348397"/>
    </source>
</evidence>
<organism evidence="2 3">
    <name type="scientific">Chryseobacterium salviniae</name>
    <dbReference type="NCBI Taxonomy" id="3101750"/>
    <lineage>
        <taxon>Bacteria</taxon>
        <taxon>Pseudomonadati</taxon>
        <taxon>Bacteroidota</taxon>
        <taxon>Flavobacteriia</taxon>
        <taxon>Flavobacteriales</taxon>
        <taxon>Weeksellaceae</taxon>
        <taxon>Chryseobacterium group</taxon>
        <taxon>Chryseobacterium</taxon>
    </lineage>
</organism>
<accession>A0ABU6HRS8</accession>
<comment type="caution">
    <text evidence="2">The sequence shown here is derived from an EMBL/GenBank/DDBJ whole genome shotgun (WGS) entry which is preliminary data.</text>
</comment>
<keyword evidence="3" id="KW-1185">Reference proteome</keyword>
<feature type="domain" description="Transposase IS200-like" evidence="1">
    <location>
        <begin position="9"/>
        <end position="139"/>
    </location>
</feature>
<dbReference type="InterPro" id="IPR036515">
    <property type="entry name" value="Transposase_17_sf"/>
</dbReference>